<dbReference type="RefSeq" id="WP_146504919.1">
    <property type="nucleotide sequence ID" value="NZ_SJPG01000001.1"/>
</dbReference>
<dbReference type="AlphaFoldDB" id="A0A5C5XL25"/>
<keyword evidence="4" id="KW-1185">Reference proteome</keyword>
<feature type="compositionally biased region" description="Low complexity" evidence="1">
    <location>
        <begin position="226"/>
        <end position="235"/>
    </location>
</feature>
<evidence type="ECO:0000313" key="4">
    <source>
        <dbReference type="Proteomes" id="UP000316095"/>
    </source>
</evidence>
<protein>
    <submittedName>
        <fullName evidence="3">LysM domain/BON superfamily protein</fullName>
    </submittedName>
</protein>
<evidence type="ECO:0000313" key="3">
    <source>
        <dbReference type="EMBL" id="TWT63141.1"/>
    </source>
</evidence>
<dbReference type="PANTHER" id="PTHR34700">
    <property type="entry name" value="POTASSIUM BINDING PROTEIN KBP"/>
    <property type="match status" value="1"/>
</dbReference>
<name>A0A5C5XL25_9PLAN</name>
<organism evidence="3 4">
    <name type="scientific">Rubinisphaera italica</name>
    <dbReference type="NCBI Taxonomy" id="2527969"/>
    <lineage>
        <taxon>Bacteria</taxon>
        <taxon>Pseudomonadati</taxon>
        <taxon>Planctomycetota</taxon>
        <taxon>Planctomycetia</taxon>
        <taxon>Planctomycetales</taxon>
        <taxon>Planctomycetaceae</taxon>
        <taxon>Rubinisphaera</taxon>
    </lineage>
</organism>
<proteinExistence type="predicted"/>
<dbReference type="CDD" id="cd00118">
    <property type="entry name" value="LysM"/>
    <property type="match status" value="1"/>
</dbReference>
<reference evidence="3 4" key="1">
    <citation type="submission" date="2019-02" db="EMBL/GenBank/DDBJ databases">
        <title>Deep-cultivation of Planctomycetes and their phenomic and genomic characterization uncovers novel biology.</title>
        <authorList>
            <person name="Wiegand S."/>
            <person name="Jogler M."/>
            <person name="Boedeker C."/>
            <person name="Pinto D."/>
            <person name="Vollmers J."/>
            <person name="Rivas-Marin E."/>
            <person name="Kohn T."/>
            <person name="Peeters S.H."/>
            <person name="Heuer A."/>
            <person name="Rast P."/>
            <person name="Oberbeckmann S."/>
            <person name="Bunk B."/>
            <person name="Jeske O."/>
            <person name="Meyerdierks A."/>
            <person name="Storesund J.E."/>
            <person name="Kallscheuer N."/>
            <person name="Luecker S."/>
            <person name="Lage O.M."/>
            <person name="Pohl T."/>
            <person name="Merkel B.J."/>
            <person name="Hornburger P."/>
            <person name="Mueller R.-W."/>
            <person name="Bruemmer F."/>
            <person name="Labrenz M."/>
            <person name="Spormann A.M."/>
            <person name="Op Den Camp H."/>
            <person name="Overmann J."/>
            <person name="Amann R."/>
            <person name="Jetten M.S.M."/>
            <person name="Mascher T."/>
            <person name="Medema M.H."/>
            <person name="Devos D.P."/>
            <person name="Kaster A.-K."/>
            <person name="Ovreas L."/>
            <person name="Rohde M."/>
            <person name="Galperin M.Y."/>
            <person name="Jogler C."/>
        </authorList>
    </citation>
    <scope>NUCLEOTIDE SEQUENCE [LARGE SCALE GENOMIC DNA]</scope>
    <source>
        <strain evidence="3 4">Pan54</strain>
    </source>
</reference>
<feature type="domain" description="LysM" evidence="2">
    <location>
        <begin position="148"/>
        <end position="197"/>
    </location>
</feature>
<dbReference type="OrthoDB" id="292277at2"/>
<dbReference type="SUPFAM" id="SSF54106">
    <property type="entry name" value="LysM domain"/>
    <property type="match status" value="1"/>
</dbReference>
<dbReference type="PROSITE" id="PS51782">
    <property type="entry name" value="LYSM"/>
    <property type="match status" value="1"/>
</dbReference>
<sequence length="272" mass="30179">MQREQKIGFTILIMIVGFAGAFCFRKPDPNRNALPDLKQEELINQQIAELRMRPYLPDGKRHPSDSESASAYNPLRDQLAAWNTDGPQNPPGEVPAPIGMLTPLETPADSPFYEQQRPRSRQETRPTNQTAEVSHRNNPVPEEKSTVTTHVVQPGETLSGIAYRYFGSASKYLDLFEANRDQLSSPNDLRPGITLKIPGKAAPETQEEVREANANSNPEVSAIAPSRFSEQSSRSSGDDSSSHLLFTPARQNPFQHSTADSTNPYDGHSQNR</sequence>
<dbReference type="EMBL" id="SJPG01000001">
    <property type="protein sequence ID" value="TWT63141.1"/>
    <property type="molecule type" value="Genomic_DNA"/>
</dbReference>
<gene>
    <name evidence="3" type="ORF">Pan54_38930</name>
</gene>
<dbReference type="SMART" id="SM00257">
    <property type="entry name" value="LysM"/>
    <property type="match status" value="1"/>
</dbReference>
<comment type="caution">
    <text evidence="3">The sequence shown here is derived from an EMBL/GenBank/DDBJ whole genome shotgun (WGS) entry which is preliminary data.</text>
</comment>
<feature type="region of interest" description="Disordered" evidence="1">
    <location>
        <begin position="182"/>
        <end position="272"/>
    </location>
</feature>
<feature type="region of interest" description="Disordered" evidence="1">
    <location>
        <begin position="80"/>
        <end position="151"/>
    </location>
</feature>
<dbReference type="InterPro" id="IPR018392">
    <property type="entry name" value="LysM"/>
</dbReference>
<dbReference type="Gene3D" id="3.10.350.10">
    <property type="entry name" value="LysM domain"/>
    <property type="match status" value="1"/>
</dbReference>
<evidence type="ECO:0000256" key="1">
    <source>
        <dbReference type="SAM" id="MobiDB-lite"/>
    </source>
</evidence>
<dbReference type="Pfam" id="PF01476">
    <property type="entry name" value="LysM"/>
    <property type="match status" value="1"/>
</dbReference>
<dbReference type="PANTHER" id="PTHR34700:SF4">
    <property type="entry name" value="PHAGE-LIKE ELEMENT PBSX PROTEIN XKDP"/>
    <property type="match status" value="1"/>
</dbReference>
<dbReference type="InterPro" id="IPR052196">
    <property type="entry name" value="Bact_Kbp"/>
</dbReference>
<evidence type="ECO:0000259" key="2">
    <source>
        <dbReference type="PROSITE" id="PS51782"/>
    </source>
</evidence>
<accession>A0A5C5XL25</accession>
<dbReference type="InterPro" id="IPR036779">
    <property type="entry name" value="LysM_dom_sf"/>
</dbReference>
<dbReference type="Proteomes" id="UP000316095">
    <property type="component" value="Unassembled WGS sequence"/>
</dbReference>
<feature type="compositionally biased region" description="Polar residues" evidence="1">
    <location>
        <begin position="249"/>
        <end position="272"/>
    </location>
</feature>